<organism evidence="3 4">
    <name type="scientific">Mycena chlorophos</name>
    <name type="common">Agaric fungus</name>
    <name type="synonym">Agaricus chlorophos</name>
    <dbReference type="NCBI Taxonomy" id="658473"/>
    <lineage>
        <taxon>Eukaryota</taxon>
        <taxon>Fungi</taxon>
        <taxon>Dikarya</taxon>
        <taxon>Basidiomycota</taxon>
        <taxon>Agaricomycotina</taxon>
        <taxon>Agaricomycetes</taxon>
        <taxon>Agaricomycetidae</taxon>
        <taxon>Agaricales</taxon>
        <taxon>Marasmiineae</taxon>
        <taxon>Mycenaceae</taxon>
        <taxon>Mycena</taxon>
    </lineage>
</organism>
<protein>
    <recommendedName>
        <fullName evidence="2">BTB domain-containing protein</fullName>
    </recommendedName>
</protein>
<feature type="domain" description="BTB" evidence="2">
    <location>
        <begin position="31"/>
        <end position="105"/>
    </location>
</feature>
<dbReference type="InterPro" id="IPR011333">
    <property type="entry name" value="SKP1/BTB/POZ_sf"/>
</dbReference>
<evidence type="ECO:0000256" key="1">
    <source>
        <dbReference type="SAM" id="MobiDB-lite"/>
    </source>
</evidence>
<evidence type="ECO:0000313" key="3">
    <source>
        <dbReference type="EMBL" id="GAT57863.1"/>
    </source>
</evidence>
<dbReference type="EMBL" id="DF849506">
    <property type="protein sequence ID" value="GAT57863.1"/>
    <property type="molecule type" value="Genomic_DNA"/>
</dbReference>
<dbReference type="Pfam" id="PF00651">
    <property type="entry name" value="BTB"/>
    <property type="match status" value="1"/>
</dbReference>
<proteinExistence type="predicted"/>
<evidence type="ECO:0000259" key="2">
    <source>
        <dbReference type="PROSITE" id="PS50097"/>
    </source>
</evidence>
<evidence type="ECO:0000313" key="4">
    <source>
        <dbReference type="Proteomes" id="UP000815677"/>
    </source>
</evidence>
<sequence length="283" mass="31700">MSLSQPSPAKRARIDEDSESSAPTRSDVWHSDGSVVLQASNKQFRVHWGVLTMHSSVFKDLYSVPQPDLPGPMVDGCPVVELHDDPEPLAHFLRALYNPALFSQKTLSFDVLAALIRLGRKYDCQELRKASVERLISEFPTTASAYEAFREQDLVSPLSLTSSSTTLYDAIQLLKEQHLLSALPVAYFCSHITTRRPRLAQMRIVSGLFSRPREGWPMRDSGAAAYIPRMFAADLFAKKFAHCPECAEEVRDSVSAGRERAWNDLPSMFGLPSWEELQASDEI</sequence>
<dbReference type="Gene3D" id="3.30.710.10">
    <property type="entry name" value="Potassium Channel Kv1.1, Chain A"/>
    <property type="match status" value="1"/>
</dbReference>
<gene>
    <name evidence="3" type="ORF">MCHLO_14358</name>
</gene>
<keyword evidence="4" id="KW-1185">Reference proteome</keyword>
<dbReference type="SUPFAM" id="SSF54695">
    <property type="entry name" value="POZ domain"/>
    <property type="match status" value="1"/>
</dbReference>
<dbReference type="CDD" id="cd18186">
    <property type="entry name" value="BTB_POZ_ZBTB_KLHL-like"/>
    <property type="match status" value="1"/>
</dbReference>
<reference evidence="3" key="1">
    <citation type="submission" date="2014-09" db="EMBL/GenBank/DDBJ databases">
        <title>Genome sequence of the luminous mushroom Mycena chlorophos for searching fungal bioluminescence genes.</title>
        <authorList>
            <person name="Tanaka Y."/>
            <person name="Kasuga D."/>
            <person name="Oba Y."/>
            <person name="Hase S."/>
            <person name="Sato K."/>
            <person name="Oba Y."/>
            <person name="Sakakibara Y."/>
        </authorList>
    </citation>
    <scope>NUCLEOTIDE SEQUENCE</scope>
</reference>
<name>A0ABQ0M3N3_MYCCL</name>
<dbReference type="SMART" id="SM00225">
    <property type="entry name" value="BTB"/>
    <property type="match status" value="1"/>
</dbReference>
<feature type="region of interest" description="Disordered" evidence="1">
    <location>
        <begin position="1"/>
        <end position="28"/>
    </location>
</feature>
<accession>A0ABQ0M3N3</accession>
<dbReference type="InterPro" id="IPR000210">
    <property type="entry name" value="BTB/POZ_dom"/>
</dbReference>
<dbReference type="PROSITE" id="PS50097">
    <property type="entry name" value="BTB"/>
    <property type="match status" value="1"/>
</dbReference>
<dbReference type="Proteomes" id="UP000815677">
    <property type="component" value="Unassembled WGS sequence"/>
</dbReference>